<feature type="transmembrane region" description="Helical" evidence="2">
    <location>
        <begin position="30"/>
        <end position="53"/>
    </location>
</feature>
<dbReference type="Proteomes" id="UP000232003">
    <property type="component" value="Chromosome"/>
</dbReference>
<feature type="region of interest" description="Disordered" evidence="1">
    <location>
        <begin position="119"/>
        <end position="140"/>
    </location>
</feature>
<evidence type="ECO:0000313" key="3">
    <source>
        <dbReference type="EMBL" id="AUB38747.1"/>
    </source>
</evidence>
<keyword evidence="3" id="KW-0418">Kinase</keyword>
<keyword evidence="2" id="KW-0472">Membrane</keyword>
<reference evidence="3 4" key="1">
    <citation type="submission" date="2017-11" db="EMBL/GenBank/DDBJ databases">
        <title>Complete genome of a free-living desiccation-tolerant cyanobacterium and its photosynthetic adaptation to extreme terrestrial habitat.</title>
        <authorList>
            <person name="Shang J."/>
        </authorList>
    </citation>
    <scope>NUCLEOTIDE SEQUENCE [LARGE SCALE GENOMIC DNA]</scope>
    <source>
        <strain evidence="3 4">CCNUN1</strain>
    </source>
</reference>
<keyword evidence="4" id="KW-1185">Reference proteome</keyword>
<keyword evidence="2" id="KW-0812">Transmembrane</keyword>
<evidence type="ECO:0000256" key="1">
    <source>
        <dbReference type="SAM" id="MobiDB-lite"/>
    </source>
</evidence>
<sequence>MQLGQENSITTVKVARFVEGGKDMSQRDGFGSGFVAGAFVGGVFGGVIGALIASRRNPELLAEDETELTDSQVEAKKIAAKRRQMKASESESIGIETARRSLEDKIAQLNATIDDVRKQLGNVNSGSPQASNDRSLTKDS</sequence>
<dbReference type="EMBL" id="CP024785">
    <property type="protein sequence ID" value="AUB38747.1"/>
    <property type="molecule type" value="Genomic_DNA"/>
</dbReference>
<protein>
    <submittedName>
        <fullName evidence="3">Signal transduction histidine kinase</fullName>
    </submittedName>
</protein>
<dbReference type="PANTHER" id="PTHR34048:SF3">
    <property type="entry name" value="LOW-DENSITY RECEPTOR-LIKE PROTEIN"/>
    <property type="match status" value="1"/>
</dbReference>
<dbReference type="InterPro" id="IPR040377">
    <property type="entry name" value="Ssl2009-like"/>
</dbReference>
<dbReference type="GO" id="GO:0016301">
    <property type="term" value="F:kinase activity"/>
    <property type="evidence" value="ECO:0007669"/>
    <property type="project" value="UniProtKB-KW"/>
</dbReference>
<evidence type="ECO:0000313" key="4">
    <source>
        <dbReference type="Proteomes" id="UP000232003"/>
    </source>
</evidence>
<name>A0A2K8STJ9_9NOSO</name>
<feature type="compositionally biased region" description="Polar residues" evidence="1">
    <location>
        <begin position="121"/>
        <end position="134"/>
    </location>
</feature>
<keyword evidence="2" id="KW-1133">Transmembrane helix</keyword>
<keyword evidence="3" id="KW-0808">Transferase</keyword>
<dbReference type="PANTHER" id="PTHR34048">
    <property type="entry name" value="LOW-DENSITY RECEPTOR-LIKE PROTEIN"/>
    <property type="match status" value="1"/>
</dbReference>
<evidence type="ECO:0000256" key="2">
    <source>
        <dbReference type="SAM" id="Phobius"/>
    </source>
</evidence>
<gene>
    <name evidence="3" type="ORF">COO91_04722</name>
</gene>
<accession>A0A2K8STJ9</accession>
<dbReference type="AlphaFoldDB" id="A0A2K8STJ9"/>
<organism evidence="3 4">
    <name type="scientific">Nostoc flagelliforme CCNUN1</name>
    <dbReference type="NCBI Taxonomy" id="2038116"/>
    <lineage>
        <taxon>Bacteria</taxon>
        <taxon>Bacillati</taxon>
        <taxon>Cyanobacteriota</taxon>
        <taxon>Cyanophyceae</taxon>
        <taxon>Nostocales</taxon>
        <taxon>Nostocaceae</taxon>
        <taxon>Nostoc</taxon>
    </lineage>
</organism>
<proteinExistence type="predicted"/>
<dbReference type="KEGG" id="nfl:COO91_04722"/>